<keyword evidence="6" id="KW-0411">Iron-sulfur</keyword>
<evidence type="ECO:0000256" key="1">
    <source>
        <dbReference type="ARBA" id="ARBA00022448"/>
    </source>
</evidence>
<dbReference type="PANTHER" id="PTHR30176:SF3">
    <property type="entry name" value="FERREDOXIN-TYPE PROTEIN NAPH"/>
    <property type="match status" value="1"/>
</dbReference>
<feature type="domain" description="4Fe-4S ferredoxin-type" evidence="8">
    <location>
        <begin position="263"/>
        <end position="291"/>
    </location>
</feature>
<evidence type="ECO:0000259" key="8">
    <source>
        <dbReference type="PROSITE" id="PS51379"/>
    </source>
</evidence>
<dbReference type="RefSeq" id="WP_285232748.1">
    <property type="nucleotide sequence ID" value="NZ_CP116346.1"/>
</dbReference>
<evidence type="ECO:0000256" key="6">
    <source>
        <dbReference type="ARBA" id="ARBA00023014"/>
    </source>
</evidence>
<reference evidence="9" key="1">
    <citation type="submission" date="2023-01" db="EMBL/GenBank/DDBJ databases">
        <title>Whole genome sequence of Paucibacter sp. S2-9 isolated from pond sediment.</title>
        <authorList>
            <person name="Jung J.Y."/>
        </authorList>
    </citation>
    <scope>NUCLEOTIDE SEQUENCE</scope>
    <source>
        <strain evidence="9">S2-9</strain>
    </source>
</reference>
<keyword evidence="7" id="KW-0812">Transmembrane</keyword>
<dbReference type="GO" id="GO:0046872">
    <property type="term" value="F:metal ion binding"/>
    <property type="evidence" value="ECO:0007669"/>
    <property type="project" value="UniProtKB-KW"/>
</dbReference>
<dbReference type="Pfam" id="PF11614">
    <property type="entry name" value="FixG_C"/>
    <property type="match status" value="1"/>
</dbReference>
<feature type="transmembrane region" description="Helical" evidence="7">
    <location>
        <begin position="91"/>
        <end position="112"/>
    </location>
</feature>
<evidence type="ECO:0000256" key="5">
    <source>
        <dbReference type="ARBA" id="ARBA00023004"/>
    </source>
</evidence>
<dbReference type="InterPro" id="IPR051684">
    <property type="entry name" value="Electron_Trans/Redox"/>
</dbReference>
<keyword evidence="4" id="KW-0249">Electron transport</keyword>
<proteinExistence type="predicted"/>
<keyword evidence="7" id="KW-1133">Transmembrane helix</keyword>
<name>A0AA95SL01_9BURK</name>
<keyword evidence="2" id="KW-0004">4Fe-4S</keyword>
<keyword evidence="3" id="KW-0479">Metal-binding</keyword>
<organism evidence="9 10">
    <name type="scientific">Paucibacter sediminis</name>
    <dbReference type="NCBI Taxonomy" id="3019553"/>
    <lineage>
        <taxon>Bacteria</taxon>
        <taxon>Pseudomonadati</taxon>
        <taxon>Pseudomonadota</taxon>
        <taxon>Betaproteobacteria</taxon>
        <taxon>Burkholderiales</taxon>
        <taxon>Sphaerotilaceae</taxon>
        <taxon>Roseateles</taxon>
    </lineage>
</organism>
<gene>
    <name evidence="9" type="primary">ccoG</name>
    <name evidence="9" type="ORF">PFX98_22680</name>
</gene>
<dbReference type="PANTHER" id="PTHR30176">
    <property type="entry name" value="FERREDOXIN-TYPE PROTEIN NAPH"/>
    <property type="match status" value="1"/>
</dbReference>
<feature type="transmembrane region" description="Helical" evidence="7">
    <location>
        <begin position="165"/>
        <end position="182"/>
    </location>
</feature>
<dbReference type="KEGG" id="pais:PFX98_22680"/>
<protein>
    <submittedName>
        <fullName evidence="9">Cytochrome c oxidase accessory protein CcoG</fullName>
    </submittedName>
</protein>
<accession>A0AA95SL01</accession>
<evidence type="ECO:0000256" key="3">
    <source>
        <dbReference type="ARBA" id="ARBA00022723"/>
    </source>
</evidence>
<keyword evidence="7" id="KW-0472">Membrane</keyword>
<dbReference type="SUPFAM" id="SSF54862">
    <property type="entry name" value="4Fe-4S ferredoxins"/>
    <property type="match status" value="1"/>
</dbReference>
<dbReference type="GO" id="GO:0005886">
    <property type="term" value="C:plasma membrane"/>
    <property type="evidence" value="ECO:0007669"/>
    <property type="project" value="TreeGrafter"/>
</dbReference>
<feature type="transmembrane region" description="Helical" evidence="7">
    <location>
        <begin position="202"/>
        <end position="219"/>
    </location>
</feature>
<dbReference type="Gene3D" id="2.60.40.10">
    <property type="entry name" value="Immunoglobulins"/>
    <property type="match status" value="1"/>
</dbReference>
<dbReference type="Pfam" id="PF12801">
    <property type="entry name" value="Fer4_5"/>
    <property type="match status" value="1"/>
</dbReference>
<feature type="transmembrane region" description="Helical" evidence="7">
    <location>
        <begin position="346"/>
        <end position="366"/>
    </location>
</feature>
<dbReference type="PROSITE" id="PS00198">
    <property type="entry name" value="4FE4S_FER_1"/>
    <property type="match status" value="1"/>
</dbReference>
<dbReference type="InterPro" id="IPR032879">
    <property type="entry name" value="FixG_C"/>
</dbReference>
<dbReference type="GO" id="GO:0051539">
    <property type="term" value="F:4 iron, 4 sulfur cluster binding"/>
    <property type="evidence" value="ECO:0007669"/>
    <property type="project" value="UniProtKB-KW"/>
</dbReference>
<keyword evidence="1" id="KW-0813">Transport</keyword>
<keyword evidence="10" id="KW-1185">Reference proteome</keyword>
<dbReference type="NCBIfam" id="TIGR02745">
    <property type="entry name" value="ccoG_rdxA_fixG"/>
    <property type="match status" value="1"/>
</dbReference>
<keyword evidence="5" id="KW-0408">Iron</keyword>
<evidence type="ECO:0000256" key="4">
    <source>
        <dbReference type="ARBA" id="ARBA00022982"/>
    </source>
</evidence>
<evidence type="ECO:0000313" key="10">
    <source>
        <dbReference type="Proteomes" id="UP001177769"/>
    </source>
</evidence>
<dbReference type="AlphaFoldDB" id="A0AA95SL01"/>
<sequence length="485" mass="54365">MSSEASATTQPSQSGGDAAVEMVSLYQAQKKIYPRAVTGWFATWRWSLVWITQLLFYGLPWLNWNGRQAVLFDLGARRFYIFELVLYPQDFIFLTGILLISAYALFLFTAVAGRLWCGYACPQTVYTEIFMWVEQRFEGDRAARMRLDAGPWNAEKLARKGGKQLVWLSLGLWTGFTFVGYFTPIKLLGSEALALSFGPWEWFWVLFYGFATYGNAGYMREQVCKYMCPYARFQSAMFDKDTLIISYDAERGEPRGARGRKADPKQLGLGACIDCNLCVHVCPTGIDIRKGLQYECIGCAACVDVCNGVMDKMGYARGLVRYDTQNGLSQHLTRSQLLARMFRPRVLIYTAILFVISAALMASIALRTTFKVDVVRDRASLARQVEDGYVENVYRLQIMNATEQEQRFTLTASGLLGLRMQPAVDVVAVGPAEARWISVALRVPPEVAASEGAGAHPIQFEIRRLASPGTDAGSLMEKSTFVLPR</sequence>
<dbReference type="InterPro" id="IPR013783">
    <property type="entry name" value="Ig-like_fold"/>
</dbReference>
<evidence type="ECO:0000256" key="7">
    <source>
        <dbReference type="SAM" id="Phobius"/>
    </source>
</evidence>
<evidence type="ECO:0000313" key="9">
    <source>
        <dbReference type="EMBL" id="WIT11663.1"/>
    </source>
</evidence>
<dbReference type="InterPro" id="IPR017900">
    <property type="entry name" value="4Fe4S_Fe_S_CS"/>
</dbReference>
<dbReference type="InterPro" id="IPR017896">
    <property type="entry name" value="4Fe4S_Fe-S-bd"/>
</dbReference>
<dbReference type="Pfam" id="PF13746">
    <property type="entry name" value="Fer4_18"/>
    <property type="match status" value="1"/>
</dbReference>
<dbReference type="PROSITE" id="PS51379">
    <property type="entry name" value="4FE4S_FER_2"/>
    <property type="match status" value="1"/>
</dbReference>
<feature type="transmembrane region" description="Helical" evidence="7">
    <location>
        <begin position="37"/>
        <end position="59"/>
    </location>
</feature>
<dbReference type="InterPro" id="IPR014116">
    <property type="entry name" value="Cyt_c_oxidase_cbb3_FixG"/>
</dbReference>
<dbReference type="EMBL" id="CP116346">
    <property type="protein sequence ID" value="WIT11663.1"/>
    <property type="molecule type" value="Genomic_DNA"/>
</dbReference>
<evidence type="ECO:0000256" key="2">
    <source>
        <dbReference type="ARBA" id="ARBA00022485"/>
    </source>
</evidence>
<dbReference type="Proteomes" id="UP001177769">
    <property type="component" value="Chromosome"/>
</dbReference>